<name>A0A414AVG9_9FIRM</name>
<organism evidence="2 3">
    <name type="scientific">Enterocloster bolteae</name>
    <dbReference type="NCBI Taxonomy" id="208479"/>
    <lineage>
        <taxon>Bacteria</taxon>
        <taxon>Bacillati</taxon>
        <taxon>Bacillota</taxon>
        <taxon>Clostridia</taxon>
        <taxon>Lachnospirales</taxon>
        <taxon>Lachnospiraceae</taxon>
        <taxon>Enterocloster</taxon>
    </lineage>
</organism>
<dbReference type="InterPro" id="IPR044925">
    <property type="entry name" value="His-Me_finger_sf"/>
</dbReference>
<keyword evidence="2" id="KW-0540">Nuclease</keyword>
<dbReference type="GO" id="GO:0004519">
    <property type="term" value="F:endonuclease activity"/>
    <property type="evidence" value="ECO:0007669"/>
    <property type="project" value="UniProtKB-KW"/>
</dbReference>
<dbReference type="Gene3D" id="3.90.75.20">
    <property type="match status" value="1"/>
</dbReference>
<evidence type="ECO:0000259" key="1">
    <source>
        <dbReference type="Pfam" id="PF13392"/>
    </source>
</evidence>
<dbReference type="Proteomes" id="UP000283975">
    <property type="component" value="Unassembled WGS sequence"/>
</dbReference>
<comment type="caution">
    <text evidence="2">The sequence shown here is derived from an EMBL/GenBank/DDBJ whole genome shotgun (WGS) entry which is preliminary data.</text>
</comment>
<keyword evidence="2" id="KW-0378">Hydrolase</keyword>
<proteinExistence type="predicted"/>
<gene>
    <name evidence="2" type="ORF">DW839_12695</name>
</gene>
<sequence>MVETVCAWCGKKIQTYPCKVKPRNFCCRKCLANYSSKAKNPNGYQNLKDYTGMSRHMTELNQKLNPARMTFPTRVKLSMAHRGTGKGKTYTKSFGVHTHRIVAARTLGRELLPGEIVHHIDGNKRNNRPDNLMVFQSQAEHARWHKEHKGGDAL</sequence>
<protein>
    <submittedName>
        <fullName evidence="2">HNH endonuclease</fullName>
    </submittedName>
</protein>
<dbReference type="Pfam" id="PF13392">
    <property type="entry name" value="HNH_3"/>
    <property type="match status" value="1"/>
</dbReference>
<evidence type="ECO:0000313" key="3">
    <source>
        <dbReference type="Proteomes" id="UP000283975"/>
    </source>
</evidence>
<dbReference type="InterPro" id="IPR003615">
    <property type="entry name" value="HNH_nuc"/>
</dbReference>
<keyword evidence="2" id="KW-0255">Endonuclease</keyword>
<feature type="domain" description="HNH nuclease" evidence="1">
    <location>
        <begin position="97"/>
        <end position="138"/>
    </location>
</feature>
<dbReference type="AlphaFoldDB" id="A0A414AVG9"/>
<reference evidence="2 3" key="1">
    <citation type="submission" date="2018-08" db="EMBL/GenBank/DDBJ databases">
        <title>A genome reference for cultivated species of the human gut microbiota.</title>
        <authorList>
            <person name="Zou Y."/>
            <person name="Xue W."/>
            <person name="Luo G."/>
        </authorList>
    </citation>
    <scope>NUCLEOTIDE SEQUENCE [LARGE SCALE GENOMIC DNA]</scope>
    <source>
        <strain evidence="2 3">AM35-14</strain>
    </source>
</reference>
<evidence type="ECO:0000313" key="2">
    <source>
        <dbReference type="EMBL" id="RHC55701.1"/>
    </source>
</evidence>
<dbReference type="SUPFAM" id="SSF54060">
    <property type="entry name" value="His-Me finger endonucleases"/>
    <property type="match status" value="1"/>
</dbReference>
<dbReference type="EMBL" id="QSHZ01000012">
    <property type="protein sequence ID" value="RHC55701.1"/>
    <property type="molecule type" value="Genomic_DNA"/>
</dbReference>
<accession>A0A414AVG9</accession>